<gene>
    <name evidence="2" type="ORF">WJX75_009324</name>
</gene>
<organism evidence="2 3">
    <name type="scientific">Coccomyxa subellipsoidea</name>
    <dbReference type="NCBI Taxonomy" id="248742"/>
    <lineage>
        <taxon>Eukaryota</taxon>
        <taxon>Viridiplantae</taxon>
        <taxon>Chlorophyta</taxon>
        <taxon>core chlorophytes</taxon>
        <taxon>Trebouxiophyceae</taxon>
        <taxon>Trebouxiophyceae incertae sedis</taxon>
        <taxon>Coccomyxaceae</taxon>
        <taxon>Coccomyxa</taxon>
    </lineage>
</organism>
<reference evidence="2 3" key="1">
    <citation type="journal article" date="2024" name="Nat. Commun.">
        <title>Phylogenomics reveals the evolutionary origins of lichenization in chlorophyte algae.</title>
        <authorList>
            <person name="Puginier C."/>
            <person name="Libourel C."/>
            <person name="Otte J."/>
            <person name="Skaloud P."/>
            <person name="Haon M."/>
            <person name="Grisel S."/>
            <person name="Petersen M."/>
            <person name="Berrin J.G."/>
            <person name="Delaux P.M."/>
            <person name="Dal Grande F."/>
            <person name="Keller J."/>
        </authorList>
    </citation>
    <scope>NUCLEOTIDE SEQUENCE [LARGE SCALE GENOMIC DNA]</scope>
    <source>
        <strain evidence="2 3">SAG 216-7</strain>
    </source>
</reference>
<feature type="region of interest" description="Disordered" evidence="1">
    <location>
        <begin position="197"/>
        <end position="233"/>
    </location>
</feature>
<evidence type="ECO:0000313" key="2">
    <source>
        <dbReference type="EMBL" id="KAK9916968.1"/>
    </source>
</evidence>
<protein>
    <submittedName>
        <fullName evidence="2">Uncharacterized protein</fullName>
    </submittedName>
</protein>
<feature type="region of interest" description="Disordered" evidence="1">
    <location>
        <begin position="383"/>
        <end position="413"/>
    </location>
</feature>
<feature type="compositionally biased region" description="Basic and acidic residues" evidence="1">
    <location>
        <begin position="209"/>
        <end position="230"/>
    </location>
</feature>
<feature type="region of interest" description="Disordered" evidence="1">
    <location>
        <begin position="1"/>
        <end position="22"/>
    </location>
</feature>
<dbReference type="Proteomes" id="UP001491310">
    <property type="component" value="Unassembled WGS sequence"/>
</dbReference>
<dbReference type="EMBL" id="JALJOT010000003">
    <property type="protein sequence ID" value="KAK9916968.1"/>
    <property type="molecule type" value="Genomic_DNA"/>
</dbReference>
<evidence type="ECO:0000256" key="1">
    <source>
        <dbReference type="SAM" id="MobiDB-lite"/>
    </source>
</evidence>
<keyword evidence="3" id="KW-1185">Reference proteome</keyword>
<comment type="caution">
    <text evidence="2">The sequence shown here is derived from an EMBL/GenBank/DDBJ whole genome shotgun (WGS) entry which is preliminary data.</text>
</comment>
<feature type="region of interest" description="Disordered" evidence="1">
    <location>
        <begin position="50"/>
        <end position="84"/>
    </location>
</feature>
<accession>A0ABR2YYS7</accession>
<proteinExistence type="predicted"/>
<evidence type="ECO:0000313" key="3">
    <source>
        <dbReference type="Proteomes" id="UP001491310"/>
    </source>
</evidence>
<sequence length="413" mass="46583">MATVSLRNLDPPMHHAPFPAGFPLTRESPRILGEGALTDRAVSQQIRKELAEQEPRYETGAPPYPSGFPREGVVTVTPRTPGSRGLSRIERKYLYEKNDPDIEIAPSGFPQTPRRMVESYAPVSSESSRDYLAAYAEKEVRERLQRATPPAERYIIAAPSEPAESTHVVQKWWEKTQEAIREAETLGKIVQAKLEEAAHKASRSNQLKQESDEARRLEVEARNEARDTPGKARTAVIRIKEELADAKGEVAEQDLKKAEFERESKLQEAKVVTRAARVKRAELTELERLLTRIRAQINQLAQEYSAAISEHETADAVVARNLKIAEALKKEAELKREEAIKLAREWDEAKKAAQEAALKEVEIWKRARESGAEEERLVVDVTERLETPQVTTEREPAGEQLTPRPLKDIDGED</sequence>
<name>A0ABR2YYS7_9CHLO</name>
<feature type="compositionally biased region" description="Basic and acidic residues" evidence="1">
    <location>
        <begin position="383"/>
        <end position="397"/>
    </location>
</feature>